<evidence type="ECO:0000256" key="7">
    <source>
        <dbReference type="ARBA" id="ARBA00022984"/>
    </source>
</evidence>
<evidence type="ECO:0000256" key="2">
    <source>
        <dbReference type="ARBA" id="ARBA00022598"/>
    </source>
</evidence>
<comment type="caution">
    <text evidence="15">The sequence shown here is derived from an EMBL/GenBank/DDBJ whole genome shotgun (WGS) entry which is preliminary data.</text>
</comment>
<dbReference type="Pfam" id="PF02875">
    <property type="entry name" value="Mur_ligase_C"/>
    <property type="match status" value="1"/>
</dbReference>
<name>A0ABU3MID8_9PROT</name>
<dbReference type="InterPro" id="IPR005863">
    <property type="entry name" value="UDP-N-AcMur_synth"/>
</dbReference>
<dbReference type="Pfam" id="PF01225">
    <property type="entry name" value="Mur_ligase"/>
    <property type="match status" value="1"/>
</dbReference>
<keyword evidence="2 10" id="KW-0436">Ligase</keyword>
<sequence>MTAAPLWSSDELRAATGGSMPEGIAVTGLSIDTRTLQPGDLFIALRDQRDGHDFVAQALDSGAAAAMVDRLPPEVPEQAPLLRVADTLAGLAALGAAARARSDARFAAVTGSVGKTTTKEMLRQGLAALAPTHAAVASYNNHWGVPLTLARQPRDAAYAVIEIGMNNRGEIAPLARLARPDVAVITIVAAAHVGHLGSEAEIAEEKADILAGLAPGGTAVFPADGPHAARLAERAREAGARLVRFGEAEGADIRLLDWQGTATGSRAHLSLHGMRLGLTLPVPGRHMALNALAALGAAEALGADPVRFLAALEGFSPTAGRGQRQAIPLEDGGEFLLLDESYNANTASVAAALAVLAAQPTQPATHPPGRRIAVLGDMLELGEHGPDLHRSLAPAAAAAADLVYCCGPLMRGLFEALPPGKRGAHAPDSASLAPVLASAVRGGDAVMVKGSLGSRMATVVAALKGRRKDSPA</sequence>
<comment type="subcellular location">
    <subcellularLocation>
        <location evidence="10 11">Cytoplasm</location>
    </subcellularLocation>
</comment>
<accession>A0ABU3MID8</accession>
<comment type="similarity">
    <text evidence="10">Belongs to the MurCDEF family. MurF subfamily.</text>
</comment>
<evidence type="ECO:0000259" key="13">
    <source>
        <dbReference type="Pfam" id="PF02875"/>
    </source>
</evidence>
<dbReference type="PANTHER" id="PTHR43024">
    <property type="entry name" value="UDP-N-ACETYLMURAMOYL-TRIPEPTIDE--D-ALANYL-D-ALANINE LIGASE"/>
    <property type="match status" value="1"/>
</dbReference>
<dbReference type="Gene3D" id="3.40.1190.10">
    <property type="entry name" value="Mur-like, catalytic domain"/>
    <property type="match status" value="1"/>
</dbReference>
<protein>
    <recommendedName>
        <fullName evidence="10 11">UDP-N-acetylmuramoyl-tripeptide--D-alanyl-D-alanine ligase</fullName>
        <ecNumber evidence="10 11">6.3.2.10</ecNumber>
    </recommendedName>
    <alternativeName>
        <fullName evidence="10">D-alanyl-D-alanine-adding enzyme</fullName>
    </alternativeName>
</protein>
<evidence type="ECO:0000313" key="15">
    <source>
        <dbReference type="EMBL" id="MDT8332475.1"/>
    </source>
</evidence>
<dbReference type="Proteomes" id="UP001258945">
    <property type="component" value="Unassembled WGS sequence"/>
</dbReference>
<dbReference type="Pfam" id="PF08245">
    <property type="entry name" value="Mur_ligase_M"/>
    <property type="match status" value="1"/>
</dbReference>
<dbReference type="InterPro" id="IPR013221">
    <property type="entry name" value="Mur_ligase_cen"/>
</dbReference>
<dbReference type="Gene3D" id="3.40.1390.10">
    <property type="entry name" value="MurE/MurF, N-terminal domain"/>
    <property type="match status" value="1"/>
</dbReference>
<dbReference type="InterPro" id="IPR035911">
    <property type="entry name" value="MurE/MurF_N"/>
</dbReference>
<evidence type="ECO:0000313" key="16">
    <source>
        <dbReference type="Proteomes" id="UP001258945"/>
    </source>
</evidence>
<evidence type="ECO:0000256" key="4">
    <source>
        <dbReference type="ARBA" id="ARBA00022741"/>
    </source>
</evidence>
<dbReference type="InterPro" id="IPR051046">
    <property type="entry name" value="MurCDEF_CellWall_CoF430Synth"/>
</dbReference>
<keyword evidence="7 10" id="KW-0573">Peptidoglycan synthesis</keyword>
<dbReference type="InterPro" id="IPR036615">
    <property type="entry name" value="Mur_ligase_C_dom_sf"/>
</dbReference>
<proteinExistence type="inferred from homology"/>
<evidence type="ECO:0000259" key="12">
    <source>
        <dbReference type="Pfam" id="PF01225"/>
    </source>
</evidence>
<keyword evidence="5 10" id="KW-0067">ATP-binding</keyword>
<dbReference type="InterPro" id="IPR036565">
    <property type="entry name" value="Mur-like_cat_sf"/>
</dbReference>
<dbReference type="SUPFAM" id="SSF53244">
    <property type="entry name" value="MurD-like peptide ligases, peptide-binding domain"/>
    <property type="match status" value="1"/>
</dbReference>
<keyword evidence="4 10" id="KW-0547">Nucleotide-binding</keyword>
<dbReference type="HAMAP" id="MF_02019">
    <property type="entry name" value="MurF"/>
    <property type="match status" value="1"/>
</dbReference>
<dbReference type="PANTHER" id="PTHR43024:SF1">
    <property type="entry name" value="UDP-N-ACETYLMURAMOYL-TRIPEPTIDE--D-ALANYL-D-ALANINE LIGASE"/>
    <property type="match status" value="1"/>
</dbReference>
<feature type="domain" description="Mur ligase N-terminal catalytic" evidence="12">
    <location>
        <begin position="26"/>
        <end position="80"/>
    </location>
</feature>
<feature type="domain" description="Mur ligase C-terminal" evidence="13">
    <location>
        <begin position="341"/>
        <end position="451"/>
    </location>
</feature>
<dbReference type="SUPFAM" id="SSF53623">
    <property type="entry name" value="MurD-like peptide ligases, catalytic domain"/>
    <property type="match status" value="1"/>
</dbReference>
<keyword evidence="6 10" id="KW-0133">Cell shape</keyword>
<keyword evidence="3 10" id="KW-0132">Cell division</keyword>
<feature type="binding site" evidence="10">
    <location>
        <begin position="111"/>
        <end position="117"/>
    </location>
    <ligand>
        <name>ATP</name>
        <dbReference type="ChEBI" id="CHEBI:30616"/>
    </ligand>
</feature>
<keyword evidence="9 10" id="KW-0961">Cell wall biogenesis/degradation</keyword>
<dbReference type="Gene3D" id="3.90.190.20">
    <property type="entry name" value="Mur ligase, C-terminal domain"/>
    <property type="match status" value="1"/>
</dbReference>
<dbReference type="RefSeq" id="WP_314283126.1">
    <property type="nucleotide sequence ID" value="NZ_JAVVDO010000028.1"/>
</dbReference>
<dbReference type="SUPFAM" id="SSF63418">
    <property type="entry name" value="MurE/MurF N-terminal domain"/>
    <property type="match status" value="1"/>
</dbReference>
<organism evidence="15 16">
    <name type="scientific">Roseomonas gilardii</name>
    <dbReference type="NCBI Taxonomy" id="257708"/>
    <lineage>
        <taxon>Bacteria</taxon>
        <taxon>Pseudomonadati</taxon>
        <taxon>Pseudomonadota</taxon>
        <taxon>Alphaproteobacteria</taxon>
        <taxon>Acetobacterales</taxon>
        <taxon>Roseomonadaceae</taxon>
        <taxon>Roseomonas</taxon>
    </lineage>
</organism>
<reference evidence="15 16" key="1">
    <citation type="journal article" date="2019" name="Microb. Pathog.">
        <title>Comparison of VITEK 2, MALDI-TOF MS, 16S rRNA gene sequencing, and whole-genome sequencing for identification of Roseomonas mucosa.</title>
        <authorList>
            <person name="Rudolph W.W."/>
            <person name="Gunzer F."/>
            <person name="Trauth M."/>
            <person name="Bunk B."/>
            <person name="Bigge R."/>
            <person name="Schrottner P."/>
        </authorList>
    </citation>
    <scope>NUCLEOTIDE SEQUENCE [LARGE SCALE GENOMIC DNA]</scope>
    <source>
        <strain evidence="15 16">DSM 103800</strain>
    </source>
</reference>
<dbReference type="InterPro" id="IPR000713">
    <property type="entry name" value="Mur_ligase_N"/>
</dbReference>
<evidence type="ECO:0000256" key="6">
    <source>
        <dbReference type="ARBA" id="ARBA00022960"/>
    </source>
</evidence>
<evidence type="ECO:0000256" key="5">
    <source>
        <dbReference type="ARBA" id="ARBA00022840"/>
    </source>
</evidence>
<dbReference type="NCBIfam" id="TIGR01143">
    <property type="entry name" value="murF"/>
    <property type="match status" value="1"/>
</dbReference>
<comment type="function">
    <text evidence="10 11">Involved in cell wall formation. Catalyzes the final step in the synthesis of UDP-N-acetylmuramoyl-pentapeptide, the precursor of murein.</text>
</comment>
<dbReference type="EMBL" id="JAVVDO010000028">
    <property type="protein sequence ID" value="MDT8332475.1"/>
    <property type="molecule type" value="Genomic_DNA"/>
</dbReference>
<evidence type="ECO:0000256" key="9">
    <source>
        <dbReference type="ARBA" id="ARBA00023316"/>
    </source>
</evidence>
<dbReference type="InterPro" id="IPR004101">
    <property type="entry name" value="Mur_ligase_C"/>
</dbReference>
<evidence type="ECO:0000256" key="1">
    <source>
        <dbReference type="ARBA" id="ARBA00022490"/>
    </source>
</evidence>
<gene>
    <name evidence="10 15" type="primary">murF</name>
    <name evidence="15" type="ORF">RQ831_15540</name>
</gene>
<evidence type="ECO:0000256" key="10">
    <source>
        <dbReference type="HAMAP-Rule" id="MF_02019"/>
    </source>
</evidence>
<keyword evidence="1 10" id="KW-0963">Cytoplasm</keyword>
<evidence type="ECO:0000259" key="14">
    <source>
        <dbReference type="Pfam" id="PF08245"/>
    </source>
</evidence>
<comment type="catalytic activity">
    <reaction evidence="10 11">
        <text>D-alanyl-D-alanine + UDP-N-acetyl-alpha-D-muramoyl-L-alanyl-gamma-D-glutamyl-meso-2,6-diaminopimelate + ATP = UDP-N-acetyl-alpha-D-muramoyl-L-alanyl-gamma-D-glutamyl-meso-2,6-diaminopimeloyl-D-alanyl-D-alanine + ADP + phosphate + H(+)</text>
        <dbReference type="Rhea" id="RHEA:28374"/>
        <dbReference type="ChEBI" id="CHEBI:15378"/>
        <dbReference type="ChEBI" id="CHEBI:30616"/>
        <dbReference type="ChEBI" id="CHEBI:43474"/>
        <dbReference type="ChEBI" id="CHEBI:57822"/>
        <dbReference type="ChEBI" id="CHEBI:61386"/>
        <dbReference type="ChEBI" id="CHEBI:83905"/>
        <dbReference type="ChEBI" id="CHEBI:456216"/>
        <dbReference type="EC" id="6.3.2.10"/>
    </reaction>
</comment>
<evidence type="ECO:0000256" key="3">
    <source>
        <dbReference type="ARBA" id="ARBA00022618"/>
    </source>
</evidence>
<evidence type="ECO:0000256" key="11">
    <source>
        <dbReference type="RuleBase" id="RU004136"/>
    </source>
</evidence>
<comment type="pathway">
    <text evidence="10 11">Cell wall biogenesis; peptidoglycan biosynthesis.</text>
</comment>
<keyword evidence="16" id="KW-1185">Reference proteome</keyword>
<evidence type="ECO:0000256" key="8">
    <source>
        <dbReference type="ARBA" id="ARBA00023306"/>
    </source>
</evidence>
<dbReference type="EC" id="6.3.2.10" evidence="10 11"/>
<dbReference type="GO" id="GO:0016874">
    <property type="term" value="F:ligase activity"/>
    <property type="evidence" value="ECO:0007669"/>
    <property type="project" value="UniProtKB-KW"/>
</dbReference>
<keyword evidence="8 10" id="KW-0131">Cell cycle</keyword>
<feature type="domain" description="Mur ligase central" evidence="14">
    <location>
        <begin position="109"/>
        <end position="298"/>
    </location>
</feature>